<dbReference type="PANTHER" id="PTHR11088:SF89">
    <property type="entry name" value="TRNA DIMETHYLALLYLTRANSFERASE"/>
    <property type="match status" value="1"/>
</dbReference>
<gene>
    <name evidence="9" type="ORF">LSTR_LSTR005897</name>
</gene>
<dbReference type="Pfam" id="PF12171">
    <property type="entry name" value="zf-C2H2_jaz"/>
    <property type="match status" value="1"/>
</dbReference>
<keyword evidence="4" id="KW-0547">Nucleotide-binding</keyword>
<comment type="caution">
    <text evidence="9">The sequence shown here is derived from an EMBL/GenBank/DDBJ whole genome shotgun (WGS) entry which is preliminary data.</text>
</comment>
<dbReference type="GO" id="GO:0005739">
    <property type="term" value="C:mitochondrion"/>
    <property type="evidence" value="ECO:0007669"/>
    <property type="project" value="TreeGrafter"/>
</dbReference>
<keyword evidence="10" id="KW-1185">Reference proteome</keyword>
<evidence type="ECO:0000256" key="1">
    <source>
        <dbReference type="ARBA" id="ARBA00005842"/>
    </source>
</evidence>
<dbReference type="OrthoDB" id="775260at2759"/>
<dbReference type="EMBL" id="QKKF02027168">
    <property type="protein sequence ID" value="RZF36081.1"/>
    <property type="molecule type" value="Genomic_DNA"/>
</dbReference>
<evidence type="ECO:0000256" key="5">
    <source>
        <dbReference type="ARBA" id="ARBA00022771"/>
    </source>
</evidence>
<dbReference type="Gene3D" id="1.10.20.140">
    <property type="match status" value="1"/>
</dbReference>
<dbReference type="HAMAP" id="MF_00185">
    <property type="entry name" value="IPP_trans"/>
    <property type="match status" value="1"/>
</dbReference>
<proteinExistence type="inferred from homology"/>
<dbReference type="SUPFAM" id="SSF57667">
    <property type="entry name" value="beta-beta-alpha zinc fingers"/>
    <property type="match status" value="1"/>
</dbReference>
<dbReference type="SUPFAM" id="SSF52540">
    <property type="entry name" value="P-loop containing nucleoside triphosphate hydrolases"/>
    <property type="match status" value="2"/>
</dbReference>
<dbReference type="InterPro" id="IPR039657">
    <property type="entry name" value="Dimethylallyltransferase"/>
</dbReference>
<dbReference type="Gene3D" id="3.40.50.300">
    <property type="entry name" value="P-loop containing nucleotide triphosphate hydrolases"/>
    <property type="match status" value="1"/>
</dbReference>
<evidence type="ECO:0000256" key="2">
    <source>
        <dbReference type="ARBA" id="ARBA00022679"/>
    </source>
</evidence>
<dbReference type="AlphaFoldDB" id="A0A482WSD5"/>
<dbReference type="PROSITE" id="PS00028">
    <property type="entry name" value="ZINC_FINGER_C2H2_1"/>
    <property type="match status" value="1"/>
</dbReference>
<keyword evidence="3" id="KW-0479">Metal-binding</keyword>
<evidence type="ECO:0000256" key="3">
    <source>
        <dbReference type="ARBA" id="ARBA00022723"/>
    </source>
</evidence>
<dbReference type="InterPro" id="IPR022755">
    <property type="entry name" value="Znf_C2H2_jaz"/>
</dbReference>
<reference evidence="9 10" key="1">
    <citation type="journal article" date="2017" name="Gigascience">
        <title>Genome sequence of the small brown planthopper, Laodelphax striatellus.</title>
        <authorList>
            <person name="Zhu J."/>
            <person name="Jiang F."/>
            <person name="Wang X."/>
            <person name="Yang P."/>
            <person name="Bao Y."/>
            <person name="Zhao W."/>
            <person name="Wang W."/>
            <person name="Lu H."/>
            <person name="Wang Q."/>
            <person name="Cui N."/>
            <person name="Li J."/>
            <person name="Chen X."/>
            <person name="Luo L."/>
            <person name="Yu J."/>
            <person name="Kang L."/>
            <person name="Cui F."/>
        </authorList>
    </citation>
    <scope>NUCLEOTIDE SEQUENCE [LARGE SCALE GENOMIC DNA]</scope>
    <source>
        <strain evidence="9">Lst14</strain>
    </source>
</reference>
<evidence type="ECO:0000313" key="9">
    <source>
        <dbReference type="EMBL" id="RZF36081.1"/>
    </source>
</evidence>
<sequence length="616" mass="70620">MLASLEMASLSVEVMNRCVPIIVILGGTGTGKSKLGIQIAKRIGGEIISADSMQVYKGLDILTNKVTEEEKDGVVHHLLDFVEPPRTYTVVDFRNEALPIVDKLLAQKRCPVIVGGTNYYIESLLWKVLVTDTTKNNVEGESNHAMEQLAFKLGLRPFSGNFKRKADEEDKAPLDAMGRFVLTVREVSLMCGYPAKVLRLLFDKLESCKETACKELDSTLGSSICENLANIDYQHCTSCQAIKNYAIEVVNLRKQTEDLAQKWQSSHPTLNLARILRTQDKLKLKDLSESEESLKEVHQQLKLMLTPWVKKLETEYGSNYCLEIDVDDVPSPDLHNFLNQVDRHQARILHPNNKRKIIRSLCVWAESGRKHSEILKEQKQGGSLGGPLRYKNVIIFWLTCDQKVLEQRLDERIDEMFDRGLIQELIDFHNKFKPDEDEYTRGIFQSIGFRNFREFLMMDDEGRRGPEGDKMFQKGREAFSIDTKRYVRIQNKWVRNRFLNCITREVPPVYKLSTTDLDRWTEQVLEPAMEVVMSKMEAAEGAEAGAARLQPLAPEAAAVIISSEKQLFEQKHELRRCEICDRVFIGQMQFEVHLGSAKHKKTLERRERQKIQTVDT</sequence>
<dbReference type="GO" id="GO:0005524">
    <property type="term" value="F:ATP binding"/>
    <property type="evidence" value="ECO:0007669"/>
    <property type="project" value="UniProtKB-KW"/>
</dbReference>
<evidence type="ECO:0000313" key="10">
    <source>
        <dbReference type="Proteomes" id="UP000291343"/>
    </source>
</evidence>
<dbReference type="InParanoid" id="A0A482WSD5"/>
<protein>
    <recommendedName>
        <fullName evidence="8">C2H2-type domain-containing protein</fullName>
    </recommendedName>
</protein>
<keyword evidence="6" id="KW-0862">Zinc</keyword>
<dbReference type="Pfam" id="PF01715">
    <property type="entry name" value="IPPT"/>
    <property type="match status" value="2"/>
</dbReference>
<dbReference type="Proteomes" id="UP000291343">
    <property type="component" value="Unassembled WGS sequence"/>
</dbReference>
<evidence type="ECO:0000256" key="6">
    <source>
        <dbReference type="ARBA" id="ARBA00022833"/>
    </source>
</evidence>
<dbReference type="GO" id="GO:0006400">
    <property type="term" value="P:tRNA modification"/>
    <property type="evidence" value="ECO:0007669"/>
    <property type="project" value="TreeGrafter"/>
</dbReference>
<dbReference type="InterPro" id="IPR027417">
    <property type="entry name" value="P-loop_NTPase"/>
</dbReference>
<dbReference type="InterPro" id="IPR013087">
    <property type="entry name" value="Znf_C2H2_type"/>
</dbReference>
<keyword evidence="2" id="KW-0808">Transferase</keyword>
<comment type="similarity">
    <text evidence="1">Belongs to the IPP transferase family.</text>
</comment>
<organism evidence="9 10">
    <name type="scientific">Laodelphax striatellus</name>
    <name type="common">Small brown planthopper</name>
    <name type="synonym">Delphax striatella</name>
    <dbReference type="NCBI Taxonomy" id="195883"/>
    <lineage>
        <taxon>Eukaryota</taxon>
        <taxon>Metazoa</taxon>
        <taxon>Ecdysozoa</taxon>
        <taxon>Arthropoda</taxon>
        <taxon>Hexapoda</taxon>
        <taxon>Insecta</taxon>
        <taxon>Pterygota</taxon>
        <taxon>Neoptera</taxon>
        <taxon>Paraneoptera</taxon>
        <taxon>Hemiptera</taxon>
        <taxon>Auchenorrhyncha</taxon>
        <taxon>Fulgoroidea</taxon>
        <taxon>Delphacidae</taxon>
        <taxon>Criomorphinae</taxon>
        <taxon>Laodelphax</taxon>
    </lineage>
</organism>
<dbReference type="InterPro" id="IPR018022">
    <property type="entry name" value="IPT"/>
</dbReference>
<accession>A0A482WSD5</accession>
<evidence type="ECO:0000256" key="4">
    <source>
        <dbReference type="ARBA" id="ARBA00022741"/>
    </source>
</evidence>
<evidence type="ECO:0000259" key="8">
    <source>
        <dbReference type="PROSITE" id="PS00028"/>
    </source>
</evidence>
<dbReference type="Gene3D" id="3.30.160.60">
    <property type="entry name" value="Classic Zinc Finger"/>
    <property type="match status" value="1"/>
</dbReference>
<keyword evidence="7" id="KW-0067">ATP-binding</keyword>
<dbReference type="FunCoup" id="A0A482WSD5">
    <property type="interactions" value="2095"/>
</dbReference>
<dbReference type="SMR" id="A0A482WSD5"/>
<feature type="domain" description="C2H2-type" evidence="8">
    <location>
        <begin position="577"/>
        <end position="599"/>
    </location>
</feature>
<dbReference type="PANTHER" id="PTHR11088">
    <property type="entry name" value="TRNA DIMETHYLALLYLTRANSFERASE"/>
    <property type="match status" value="1"/>
</dbReference>
<evidence type="ECO:0000256" key="7">
    <source>
        <dbReference type="ARBA" id="ARBA00022840"/>
    </source>
</evidence>
<dbReference type="GO" id="GO:0052381">
    <property type="term" value="F:tRNA dimethylallyltransferase activity"/>
    <property type="evidence" value="ECO:0007669"/>
    <property type="project" value="InterPro"/>
</dbReference>
<name>A0A482WSD5_LAOST</name>
<dbReference type="STRING" id="195883.A0A482WSD5"/>
<keyword evidence="5" id="KW-0863">Zinc-finger</keyword>
<dbReference type="InterPro" id="IPR036236">
    <property type="entry name" value="Znf_C2H2_sf"/>
</dbReference>